<accession>A0A4Y2MF51</accession>
<dbReference type="Proteomes" id="UP000499080">
    <property type="component" value="Unassembled WGS sequence"/>
</dbReference>
<protein>
    <submittedName>
        <fullName evidence="1">Uncharacterized protein</fullName>
    </submittedName>
</protein>
<evidence type="ECO:0000313" key="2">
    <source>
        <dbReference type="Proteomes" id="UP000499080"/>
    </source>
</evidence>
<sequence length="139" mass="15989">MTLADFVFEFALSLEEVGGRDFAGSVPNPPTCHTPRHPLLIKRRELISASASDSRNHETVFFLMEENSHRWRVLSSFFCCNEFKTVKSGNQKLLRSRATQMERRISKRWLLREDALTIESGGLEWVGWLVGLMAERATF</sequence>
<name>A0A4Y2MF51_ARAVE</name>
<evidence type="ECO:0000313" key="1">
    <source>
        <dbReference type="EMBL" id="GBN25092.1"/>
    </source>
</evidence>
<reference evidence="1 2" key="1">
    <citation type="journal article" date="2019" name="Sci. Rep.">
        <title>Orb-weaving spider Araneus ventricosus genome elucidates the spidroin gene catalogue.</title>
        <authorList>
            <person name="Kono N."/>
            <person name="Nakamura H."/>
            <person name="Ohtoshi R."/>
            <person name="Moran D.A.P."/>
            <person name="Shinohara A."/>
            <person name="Yoshida Y."/>
            <person name="Fujiwara M."/>
            <person name="Mori M."/>
            <person name="Tomita M."/>
            <person name="Arakawa K."/>
        </authorList>
    </citation>
    <scope>NUCLEOTIDE SEQUENCE [LARGE SCALE GENOMIC DNA]</scope>
</reference>
<proteinExistence type="predicted"/>
<dbReference type="AlphaFoldDB" id="A0A4Y2MF51"/>
<dbReference type="EMBL" id="BGPR01007200">
    <property type="protein sequence ID" value="GBN25092.1"/>
    <property type="molecule type" value="Genomic_DNA"/>
</dbReference>
<organism evidence="1 2">
    <name type="scientific">Araneus ventricosus</name>
    <name type="common">Orbweaver spider</name>
    <name type="synonym">Epeira ventricosa</name>
    <dbReference type="NCBI Taxonomy" id="182803"/>
    <lineage>
        <taxon>Eukaryota</taxon>
        <taxon>Metazoa</taxon>
        <taxon>Ecdysozoa</taxon>
        <taxon>Arthropoda</taxon>
        <taxon>Chelicerata</taxon>
        <taxon>Arachnida</taxon>
        <taxon>Araneae</taxon>
        <taxon>Araneomorphae</taxon>
        <taxon>Entelegynae</taxon>
        <taxon>Araneoidea</taxon>
        <taxon>Araneidae</taxon>
        <taxon>Araneus</taxon>
    </lineage>
</organism>
<keyword evidence="2" id="KW-1185">Reference proteome</keyword>
<comment type="caution">
    <text evidence="1">The sequence shown here is derived from an EMBL/GenBank/DDBJ whole genome shotgun (WGS) entry which is preliminary data.</text>
</comment>
<gene>
    <name evidence="1" type="ORF">AVEN_78001_1</name>
</gene>